<dbReference type="WBParaSite" id="nRc.2.0.1.t46905-RA">
    <property type="protein sequence ID" value="nRc.2.0.1.t46905-RA"/>
    <property type="gene ID" value="nRc.2.0.1.g46905"/>
</dbReference>
<protein>
    <submittedName>
        <fullName evidence="2">Uncharacterized protein</fullName>
    </submittedName>
</protein>
<name>A0A915L719_ROMCU</name>
<dbReference type="AlphaFoldDB" id="A0A915L719"/>
<organism evidence="1 2">
    <name type="scientific">Romanomermis culicivorax</name>
    <name type="common">Nematode worm</name>
    <dbReference type="NCBI Taxonomy" id="13658"/>
    <lineage>
        <taxon>Eukaryota</taxon>
        <taxon>Metazoa</taxon>
        <taxon>Ecdysozoa</taxon>
        <taxon>Nematoda</taxon>
        <taxon>Enoplea</taxon>
        <taxon>Dorylaimia</taxon>
        <taxon>Mermithida</taxon>
        <taxon>Mermithoidea</taxon>
        <taxon>Mermithidae</taxon>
        <taxon>Romanomermis</taxon>
    </lineage>
</organism>
<evidence type="ECO:0000313" key="1">
    <source>
        <dbReference type="Proteomes" id="UP000887565"/>
    </source>
</evidence>
<accession>A0A915L719</accession>
<keyword evidence="1" id="KW-1185">Reference proteome</keyword>
<reference evidence="2" key="1">
    <citation type="submission" date="2022-11" db="UniProtKB">
        <authorList>
            <consortium name="WormBaseParasite"/>
        </authorList>
    </citation>
    <scope>IDENTIFICATION</scope>
</reference>
<proteinExistence type="predicted"/>
<evidence type="ECO:0000313" key="2">
    <source>
        <dbReference type="WBParaSite" id="nRc.2.0.1.t46905-RA"/>
    </source>
</evidence>
<sequence length="135" mass="14989">MTFSDRQGKSVLLLNLRAGDTKRIVCRNSSFVGKPFRQFDGFPKLQKNENIANGEFDTKNYVTFLYTNLFTCNNAASPKASQQAFSSKLLADSKATSKLPHSNAKPNLICDDRLTDQFSAAHHVQNVVVATIDQC</sequence>
<dbReference type="Proteomes" id="UP000887565">
    <property type="component" value="Unplaced"/>
</dbReference>